<dbReference type="EC" id="2.7.7.6" evidence="2 11"/>
<evidence type="ECO:0000256" key="5">
    <source>
        <dbReference type="ARBA" id="ARBA00022679"/>
    </source>
</evidence>
<comment type="catalytic activity">
    <reaction evidence="10 11">
        <text>RNA(n) + a ribonucleoside 5'-triphosphate = RNA(n+1) + diphosphate</text>
        <dbReference type="Rhea" id="RHEA:21248"/>
        <dbReference type="Rhea" id="RHEA-COMP:14527"/>
        <dbReference type="Rhea" id="RHEA-COMP:17342"/>
        <dbReference type="ChEBI" id="CHEBI:33019"/>
        <dbReference type="ChEBI" id="CHEBI:61557"/>
        <dbReference type="ChEBI" id="CHEBI:140395"/>
        <dbReference type="EC" id="2.7.7.6"/>
    </reaction>
</comment>
<evidence type="ECO:0000313" key="14">
    <source>
        <dbReference type="Proteomes" id="UP000242432"/>
    </source>
</evidence>
<dbReference type="CDD" id="cd06928">
    <property type="entry name" value="RNAP_alpha_NTD"/>
    <property type="match status" value="1"/>
</dbReference>
<dbReference type="InterPro" id="IPR011260">
    <property type="entry name" value="RNAP_asu_C"/>
</dbReference>
<dbReference type="Gene3D" id="1.10.150.20">
    <property type="entry name" value="5' to 3' exonuclease, C-terminal subdomain"/>
    <property type="match status" value="1"/>
</dbReference>
<organism evidence="13 14">
    <name type="scientific">Succinivibrio dextrinosolvens DSM 3072</name>
    <dbReference type="NCBI Taxonomy" id="1123324"/>
    <lineage>
        <taxon>Bacteria</taxon>
        <taxon>Pseudomonadati</taxon>
        <taxon>Pseudomonadota</taxon>
        <taxon>Gammaproteobacteria</taxon>
        <taxon>Aeromonadales</taxon>
        <taxon>Succinivibrionaceae</taxon>
        <taxon>Succinivibrio</taxon>
    </lineage>
</organism>
<evidence type="ECO:0000256" key="8">
    <source>
        <dbReference type="ARBA" id="ARBA00032524"/>
    </source>
</evidence>
<dbReference type="InterPro" id="IPR036643">
    <property type="entry name" value="RNApol_insert_sf"/>
</dbReference>
<dbReference type="InterPro" id="IPR011263">
    <property type="entry name" value="DNA-dir_RNA_pol_RpoA/D/Rpb3"/>
</dbReference>
<sequence>MSVVELLKPKPVDYNEISPNHARLVLEPLERGFGYTLGVALSGILLKTLSGTAIDAFQMAGVKNVNSLKDDLVESIFEVVMNLKSLAITSKEPLTEPVWLTIERRGEGEVHASDIVCPDNLSFVDPEARICTLKGAKASLSMKLRITSGCGYVTTTSEDHVPAESDDVILIDANYCPVRRYVYEVESARVEQRTDLDRLVIDMETDGTIAPEVALMKASGLICDSMVNLVDKEEISERVVTPAAPPMPDPVLMQLVDDLELTVRSANCLKAEQIIYIGDLVQRTEVELLKTPNLGKKSLNEIKDVLAQRNLSLGMRVANWPPAGLRVPNK</sequence>
<dbReference type="InterPro" id="IPR036603">
    <property type="entry name" value="RBP11-like"/>
</dbReference>
<keyword evidence="4 11" id="KW-0240">DNA-directed RNA polymerase</keyword>
<dbReference type="SUPFAM" id="SSF55257">
    <property type="entry name" value="RBP11-like subunits of RNA polymerase"/>
    <property type="match status" value="1"/>
</dbReference>
<dbReference type="Proteomes" id="UP000242432">
    <property type="component" value="Unassembled WGS sequence"/>
</dbReference>
<evidence type="ECO:0000256" key="2">
    <source>
        <dbReference type="ARBA" id="ARBA00012418"/>
    </source>
</evidence>
<dbReference type="HAMAP" id="MF_00059">
    <property type="entry name" value="RNApol_bact_RpoA"/>
    <property type="match status" value="1"/>
</dbReference>
<dbReference type="SUPFAM" id="SSF56553">
    <property type="entry name" value="Insert subdomain of RNA polymerase alpha subunit"/>
    <property type="match status" value="1"/>
</dbReference>
<comment type="subunit">
    <text evidence="11">Homodimer. The RNAP catalytic core consists of 2 alpha, 1 beta, 1 beta' and 1 omega subunit. When a sigma factor is associated with the core the holoenzyme is formed, which can initiate transcription.</text>
</comment>
<dbReference type="Pfam" id="PF01000">
    <property type="entry name" value="RNA_pol_A_bac"/>
    <property type="match status" value="1"/>
</dbReference>
<dbReference type="STRING" id="83771.SAMN02910357_00941"/>
<keyword evidence="6 11" id="KW-0548">Nucleotidyltransferase</keyword>
<dbReference type="InterPro" id="IPR011773">
    <property type="entry name" value="DNA-dir_RpoA"/>
</dbReference>
<protein>
    <recommendedName>
        <fullName evidence="3 11">DNA-directed RNA polymerase subunit alpha</fullName>
        <shortName evidence="11">RNAP subunit alpha</shortName>
        <ecNumber evidence="2 11">2.7.7.6</ecNumber>
    </recommendedName>
    <alternativeName>
        <fullName evidence="9 11">RNA polymerase subunit alpha</fullName>
    </alternativeName>
    <alternativeName>
        <fullName evidence="8 11">Transcriptase subunit alpha</fullName>
    </alternativeName>
</protein>
<evidence type="ECO:0000256" key="6">
    <source>
        <dbReference type="ARBA" id="ARBA00022695"/>
    </source>
</evidence>
<dbReference type="Gene3D" id="2.170.120.12">
    <property type="entry name" value="DNA-directed RNA polymerase, insert domain"/>
    <property type="match status" value="1"/>
</dbReference>
<evidence type="ECO:0000313" key="13">
    <source>
        <dbReference type="EMBL" id="SKA56916.1"/>
    </source>
</evidence>
<feature type="region of interest" description="Alpha C-terminal domain (alpha-CTD)" evidence="11">
    <location>
        <begin position="247"/>
        <end position="330"/>
    </location>
</feature>
<name>A0A1T4UW98_9GAMM</name>
<dbReference type="GO" id="GO:0046983">
    <property type="term" value="F:protein dimerization activity"/>
    <property type="evidence" value="ECO:0007669"/>
    <property type="project" value="InterPro"/>
</dbReference>
<dbReference type="GO" id="GO:0000428">
    <property type="term" value="C:DNA-directed RNA polymerase complex"/>
    <property type="evidence" value="ECO:0007669"/>
    <property type="project" value="UniProtKB-KW"/>
</dbReference>
<accession>A0A1T4UW98</accession>
<evidence type="ECO:0000256" key="1">
    <source>
        <dbReference type="ARBA" id="ARBA00007123"/>
    </source>
</evidence>
<dbReference type="Gene3D" id="3.30.1360.10">
    <property type="entry name" value="RNA polymerase, RBP11-like subunit"/>
    <property type="match status" value="1"/>
</dbReference>
<dbReference type="FunFam" id="1.10.150.20:FF:000001">
    <property type="entry name" value="DNA-directed RNA polymerase subunit alpha"/>
    <property type="match status" value="1"/>
</dbReference>
<evidence type="ECO:0000259" key="12">
    <source>
        <dbReference type="SMART" id="SM00662"/>
    </source>
</evidence>
<dbReference type="Pfam" id="PF03118">
    <property type="entry name" value="RNA_pol_A_CTD"/>
    <property type="match status" value="1"/>
</dbReference>
<proteinExistence type="inferred from homology"/>
<dbReference type="GO" id="GO:0003899">
    <property type="term" value="F:DNA-directed RNA polymerase activity"/>
    <property type="evidence" value="ECO:0007669"/>
    <property type="project" value="UniProtKB-UniRule"/>
</dbReference>
<feature type="region of interest" description="Alpha N-terminal domain (alpha-NTD)" evidence="11">
    <location>
        <begin position="1"/>
        <end position="232"/>
    </location>
</feature>
<dbReference type="NCBIfam" id="NF003513">
    <property type="entry name" value="PRK05182.1-2"/>
    <property type="match status" value="1"/>
</dbReference>
<dbReference type="Pfam" id="PF01193">
    <property type="entry name" value="RNA_pol_L"/>
    <property type="match status" value="1"/>
</dbReference>
<gene>
    <name evidence="11" type="primary">rpoA</name>
    <name evidence="13" type="ORF">SAMN02745213_00122</name>
</gene>
<keyword evidence="14" id="KW-1185">Reference proteome</keyword>
<dbReference type="EMBL" id="FUXX01000001">
    <property type="protein sequence ID" value="SKA56916.1"/>
    <property type="molecule type" value="Genomic_DNA"/>
</dbReference>
<evidence type="ECO:0000256" key="3">
    <source>
        <dbReference type="ARBA" id="ARBA00015972"/>
    </source>
</evidence>
<keyword evidence="5 11" id="KW-0808">Transferase</keyword>
<dbReference type="GO" id="GO:0003677">
    <property type="term" value="F:DNA binding"/>
    <property type="evidence" value="ECO:0007669"/>
    <property type="project" value="UniProtKB-UniRule"/>
</dbReference>
<dbReference type="GO" id="GO:0005737">
    <property type="term" value="C:cytoplasm"/>
    <property type="evidence" value="ECO:0007669"/>
    <property type="project" value="UniProtKB-ARBA"/>
</dbReference>
<dbReference type="RefSeq" id="WP_031490552.1">
    <property type="nucleotide sequence ID" value="NZ_FUXX01000001.1"/>
</dbReference>
<dbReference type="NCBIfam" id="TIGR02027">
    <property type="entry name" value="rpoA"/>
    <property type="match status" value="1"/>
</dbReference>
<dbReference type="SUPFAM" id="SSF47789">
    <property type="entry name" value="C-terminal domain of RNA polymerase alpha subunit"/>
    <property type="match status" value="1"/>
</dbReference>
<evidence type="ECO:0000256" key="7">
    <source>
        <dbReference type="ARBA" id="ARBA00023163"/>
    </source>
</evidence>
<evidence type="ECO:0000256" key="10">
    <source>
        <dbReference type="ARBA" id="ARBA00048552"/>
    </source>
</evidence>
<dbReference type="GO" id="GO:0006351">
    <property type="term" value="P:DNA-templated transcription"/>
    <property type="evidence" value="ECO:0007669"/>
    <property type="project" value="UniProtKB-UniRule"/>
</dbReference>
<evidence type="ECO:0000256" key="11">
    <source>
        <dbReference type="HAMAP-Rule" id="MF_00059"/>
    </source>
</evidence>
<reference evidence="14" key="1">
    <citation type="submission" date="2017-02" db="EMBL/GenBank/DDBJ databases">
        <authorList>
            <person name="Varghese N."/>
            <person name="Submissions S."/>
        </authorList>
    </citation>
    <scope>NUCLEOTIDE SEQUENCE [LARGE SCALE GENOMIC DNA]</scope>
    <source>
        <strain evidence="14">DSM 3072</strain>
    </source>
</reference>
<keyword evidence="7 11" id="KW-0804">Transcription</keyword>
<dbReference type="InterPro" id="IPR011262">
    <property type="entry name" value="DNA-dir_RNA_pol_insert"/>
</dbReference>
<comment type="function">
    <text evidence="11">DNA-dependent RNA polymerase catalyzes the transcription of DNA into RNA using the four ribonucleoside triphosphates as substrates.</text>
</comment>
<evidence type="ECO:0000256" key="4">
    <source>
        <dbReference type="ARBA" id="ARBA00022478"/>
    </source>
</evidence>
<evidence type="ECO:0000256" key="9">
    <source>
        <dbReference type="ARBA" id="ARBA00033070"/>
    </source>
</evidence>
<dbReference type="SMART" id="SM00662">
    <property type="entry name" value="RPOLD"/>
    <property type="match status" value="1"/>
</dbReference>
<comment type="similarity">
    <text evidence="1 11">Belongs to the RNA polymerase alpha chain family.</text>
</comment>
<feature type="domain" description="DNA-directed RNA polymerase RpoA/D/Rpb3-type" evidence="12">
    <location>
        <begin position="21"/>
        <end position="229"/>
    </location>
</feature>
<dbReference type="AlphaFoldDB" id="A0A1T4UW98"/>
<comment type="domain">
    <text evidence="11">The N-terminal domain is essential for RNAP assembly and basal transcription, whereas the C-terminal domain is involved in interaction with transcriptional regulators and with upstream promoter elements.</text>
</comment>